<organism evidence="1 2">
    <name type="scientific">Eupransor demetentiae</name>
    <dbReference type="NCBI Taxonomy" id="3109584"/>
    <lineage>
        <taxon>Bacteria</taxon>
        <taxon>Bacillati</taxon>
        <taxon>Bacillota</taxon>
        <taxon>Bacilli</taxon>
        <taxon>Lactobacillales</taxon>
        <taxon>Lactobacillaceae</taxon>
        <taxon>Eupransor</taxon>
    </lineage>
</organism>
<proteinExistence type="predicted"/>
<protein>
    <submittedName>
        <fullName evidence="1">Uncharacterized protein</fullName>
    </submittedName>
</protein>
<reference evidence="1 2" key="1">
    <citation type="submission" date="2024-01" db="EMBL/GenBank/DDBJ databases">
        <authorList>
            <person name="Botero Cardona J."/>
        </authorList>
    </citation>
    <scope>NUCLEOTIDE SEQUENCE [LARGE SCALE GENOMIC DNA]</scope>
    <source>
        <strain evidence="1 2">LMG 33000</strain>
    </source>
</reference>
<sequence>MNLPVSSTSDYLHHYFMETQLRFAGFLSLYRDNILNNRDARVAAAKGEKFVPKHHSFIDMKSKRVYASNDRYDFQSTNR</sequence>
<evidence type="ECO:0000313" key="1">
    <source>
        <dbReference type="EMBL" id="CAK8053816.1"/>
    </source>
</evidence>
<gene>
    <name evidence="1" type="ORF">R54876_GBNLAHCA_00375</name>
</gene>
<keyword evidence="2" id="KW-1185">Reference proteome</keyword>
<dbReference type="Proteomes" id="UP001314241">
    <property type="component" value="Unassembled WGS sequence"/>
</dbReference>
<comment type="caution">
    <text evidence="1">The sequence shown here is derived from an EMBL/GenBank/DDBJ whole genome shotgun (WGS) entry which is preliminary data.</text>
</comment>
<accession>A0ABP0ENY9</accession>
<dbReference type="RefSeq" id="WP_349641366.1">
    <property type="nucleotide sequence ID" value="NZ_CAWVOH010000001.1"/>
</dbReference>
<name>A0ABP0ENY9_9LACO</name>
<dbReference type="EMBL" id="CAWVOH010000001">
    <property type="protein sequence ID" value="CAK8053816.1"/>
    <property type="molecule type" value="Genomic_DNA"/>
</dbReference>
<evidence type="ECO:0000313" key="2">
    <source>
        <dbReference type="Proteomes" id="UP001314241"/>
    </source>
</evidence>